<dbReference type="SUPFAM" id="SSF46894">
    <property type="entry name" value="C-terminal effector domain of the bipartite response regulators"/>
    <property type="match status" value="1"/>
</dbReference>
<dbReference type="InterPro" id="IPR019734">
    <property type="entry name" value="TPR_rpt"/>
</dbReference>
<dbReference type="InterPro" id="IPR051677">
    <property type="entry name" value="AfsR-DnrI-RedD_regulator"/>
</dbReference>
<accession>D7CN86</accession>
<dbReference type="InterPro" id="IPR011990">
    <property type="entry name" value="TPR-like_helical_dom_sf"/>
</dbReference>
<dbReference type="InterPro" id="IPR005158">
    <property type="entry name" value="BTAD"/>
</dbReference>
<evidence type="ECO:0000259" key="2">
    <source>
        <dbReference type="SMART" id="SM01043"/>
    </source>
</evidence>
<dbReference type="AlphaFoldDB" id="D7CN86"/>
<protein>
    <submittedName>
        <fullName evidence="3">Transcriptional regulator, SARP family</fullName>
    </submittedName>
</protein>
<dbReference type="GO" id="GO:0006355">
    <property type="term" value="P:regulation of DNA-templated transcription"/>
    <property type="evidence" value="ECO:0007669"/>
    <property type="project" value="InterPro"/>
</dbReference>
<dbReference type="GO" id="GO:0003677">
    <property type="term" value="F:DNA binding"/>
    <property type="evidence" value="ECO:0007669"/>
    <property type="project" value="InterPro"/>
</dbReference>
<sequence length="714" mass="80510">MIRVEMLGRFSILAPDGEVSLPTIKVRMLAAYLFWQQGSWARRELLRGMLWGDVDEDRAARNLRTALYLMRRALATTGTPDNLLEVRRDAVRVVARPDCMVDARLFEHKALAGLRENDWEVELLMEAASLYRGPFLEDLDAEWSLPERRRLADLYLAVLRALVHRLSALSFHEAAVSYATQWLTADPLDEAAHQTLMRLYATLGQPRRVLEQFEQCREVLKKELGVSPSDVTVDLVHKLVPNGEESSTTRSQKSASSRRPTNSGIGSRELEELPIGERLSTDPLRNARLLLVSGEAMALMGETKEGIKSLEKALTFFDRFSILAARARLMLGEALIWLSIPLTPKLDNSLRDKGLRYIEEALQYYRANGPPADLERALQLGAQACWLAGLNSRAVELAQEGLSLAVKLGDREAEGRLAAVLAICLREKHRLAEAVAVFDRALQSIPYMGTPWEILWMIFQRGILSYIIGDLAEAERFLQEALTIIRATTFPSLMVKVGECMTRSMMIVVLHYQDKPSEMDGFLKPEMDKYNPEPFVYLNTLFAASEARRSLLPGVEGWLRARLLNLPSPMIACTIRSVVEEMLAAGLFREAARWAGVGIRLARIREWGAFEALFYCHRSVALLKQGQHAAAAVCRKRVEQLADPFDRWTRAWLARVDGLLSWAQGQPAGARLYLGEAKRLFLRIGSRYDARQVQNDLRNISKSVDVTSTFSDEF</sequence>
<dbReference type="SUPFAM" id="SSF48452">
    <property type="entry name" value="TPR-like"/>
    <property type="match status" value="3"/>
</dbReference>
<organism evidence="3 4">
    <name type="scientific">Syntrophothermus lipocalidus (strain DSM 12680 / TGB-C1)</name>
    <dbReference type="NCBI Taxonomy" id="643648"/>
    <lineage>
        <taxon>Bacteria</taxon>
        <taxon>Bacillati</taxon>
        <taxon>Bacillota</taxon>
        <taxon>Clostridia</taxon>
        <taxon>Eubacteriales</taxon>
        <taxon>Syntrophomonadaceae</taxon>
        <taxon>Syntrophothermus</taxon>
    </lineage>
</organism>
<evidence type="ECO:0000256" key="1">
    <source>
        <dbReference type="SAM" id="MobiDB-lite"/>
    </source>
</evidence>
<name>D7CN86_SYNLT</name>
<dbReference type="EMBL" id="CP002048">
    <property type="protein sequence ID" value="ADI02171.1"/>
    <property type="molecule type" value="Genomic_DNA"/>
</dbReference>
<dbReference type="RefSeq" id="WP_013175573.1">
    <property type="nucleotide sequence ID" value="NC_014220.1"/>
</dbReference>
<dbReference type="STRING" id="643648.Slip_1408"/>
<evidence type="ECO:0000313" key="4">
    <source>
        <dbReference type="Proteomes" id="UP000000378"/>
    </source>
</evidence>
<dbReference type="InterPro" id="IPR016032">
    <property type="entry name" value="Sig_transdc_resp-reg_C-effctor"/>
</dbReference>
<dbReference type="PANTHER" id="PTHR35807">
    <property type="entry name" value="TRANSCRIPTIONAL REGULATOR REDD-RELATED"/>
    <property type="match status" value="1"/>
</dbReference>
<dbReference type="eggNOG" id="COG0457">
    <property type="taxonomic scope" value="Bacteria"/>
</dbReference>
<dbReference type="OrthoDB" id="190810at2"/>
<gene>
    <name evidence="3" type="ordered locus">Slip_1408</name>
</gene>
<dbReference type="KEGG" id="slp:Slip_1408"/>
<proteinExistence type="predicted"/>
<dbReference type="Pfam" id="PF03704">
    <property type="entry name" value="BTAD"/>
    <property type="match status" value="1"/>
</dbReference>
<feature type="compositionally biased region" description="Low complexity" evidence="1">
    <location>
        <begin position="246"/>
        <end position="259"/>
    </location>
</feature>
<feature type="domain" description="Bacterial transcriptional activator" evidence="2">
    <location>
        <begin position="101"/>
        <end position="240"/>
    </location>
</feature>
<keyword evidence="4" id="KW-1185">Reference proteome</keyword>
<dbReference type="SMART" id="SM01043">
    <property type="entry name" value="BTAD"/>
    <property type="match status" value="1"/>
</dbReference>
<evidence type="ECO:0000313" key="3">
    <source>
        <dbReference type="EMBL" id="ADI02171.1"/>
    </source>
</evidence>
<reference evidence="4" key="1">
    <citation type="journal article" date="2010" name="Stand. Genomic Sci.">
        <title>Complete genome sequence of Syntrophothermus lipocalidus type strain (TGB-C1T).</title>
        <authorList>
            <consortium name="US DOE Joint Genome Institute (JGI-PGF)"/>
            <person name="Djao O."/>
            <person name="Zhang X."/>
            <person name="Lucas S."/>
            <person name="Lapidus A."/>
            <person name="Glavina Del Rio T."/>
            <person name="Nolan M."/>
            <person name="Tice H."/>
            <person name="Cheng J."/>
            <person name="Han C."/>
            <person name="Tapia R."/>
            <person name="Goodwin L."/>
            <person name="Pitluck S."/>
            <person name="Liolios K."/>
            <person name="Ivanova N."/>
            <person name="Mavromatis K."/>
            <person name="Mikhailova N."/>
            <person name="Ovchinnikova G."/>
            <person name="Pati A."/>
            <person name="Brambilla E."/>
            <person name="Chen A."/>
            <person name="Palaniappan K."/>
            <person name="Land M."/>
            <person name="Hauser L."/>
            <person name="Chang Y."/>
            <person name="Jeffries C."/>
            <person name="Rohde M."/>
            <person name="Sikorski J."/>
            <person name="Spring S."/>
            <person name="Goker M."/>
            <person name="Detter J."/>
            <person name="Woyke T."/>
            <person name="Bristow J."/>
            <person name="Eisen J."/>
            <person name="Markowitz V."/>
            <person name="Hugenholtz P."/>
            <person name="Kyrpides N."/>
            <person name="Klenk H."/>
        </authorList>
    </citation>
    <scope>NUCLEOTIDE SEQUENCE [LARGE SCALE GENOMIC DNA]</scope>
    <source>
        <strain evidence="4">DSM 12680 / TGB-C1</strain>
    </source>
</reference>
<dbReference type="HOGENOM" id="CLU_386809_0_0_9"/>
<reference evidence="3 4" key="2">
    <citation type="journal article" date="2010" name="Stand. Genomic Sci.">
        <title>Complete genome sequence of Syntrophothermus lipocalidus type strain (TGB-C1).</title>
        <authorList>
            <person name="Djao O.D."/>
            <person name="Zhang X."/>
            <person name="Lucas S."/>
            <person name="Lapidus A."/>
            <person name="Del Rio T.G."/>
            <person name="Nolan M."/>
            <person name="Tice H."/>
            <person name="Cheng J.F."/>
            <person name="Han C."/>
            <person name="Tapia R."/>
            <person name="Goodwin L."/>
            <person name="Pitluck S."/>
            <person name="Liolios K."/>
            <person name="Ivanova N."/>
            <person name="Mavromatis K."/>
            <person name="Mikhailova N."/>
            <person name="Ovchinnikova G."/>
            <person name="Pati A."/>
            <person name="Brambilla E."/>
            <person name="Chen A."/>
            <person name="Palaniappan K."/>
            <person name="Land M."/>
            <person name="Hauser L."/>
            <person name="Chang Y.J."/>
            <person name="Jeffries C.D."/>
            <person name="Rohde M."/>
            <person name="Sikorski J."/>
            <person name="Spring S."/>
            <person name="Goker M."/>
            <person name="Detter J.C."/>
            <person name="Woyke T."/>
            <person name="Bristow J."/>
            <person name="Eisen J.A."/>
            <person name="Markowitz V."/>
            <person name="Hugenholtz P."/>
            <person name="Kyrpides N.C."/>
            <person name="Klenk H.P."/>
        </authorList>
    </citation>
    <scope>NUCLEOTIDE SEQUENCE [LARGE SCALE GENOMIC DNA]</scope>
    <source>
        <strain evidence="4">DSM 12680 / TGB-C1</strain>
    </source>
</reference>
<dbReference type="InterPro" id="IPR036388">
    <property type="entry name" value="WH-like_DNA-bd_sf"/>
</dbReference>
<dbReference type="SMART" id="SM00028">
    <property type="entry name" value="TPR"/>
    <property type="match status" value="4"/>
</dbReference>
<feature type="region of interest" description="Disordered" evidence="1">
    <location>
        <begin position="242"/>
        <end position="272"/>
    </location>
</feature>
<dbReference type="eggNOG" id="COG3629">
    <property type="taxonomic scope" value="Bacteria"/>
</dbReference>
<dbReference type="Gene3D" id="1.25.40.10">
    <property type="entry name" value="Tetratricopeptide repeat domain"/>
    <property type="match status" value="2"/>
</dbReference>
<dbReference type="Proteomes" id="UP000000378">
    <property type="component" value="Chromosome"/>
</dbReference>
<dbReference type="Gene3D" id="1.10.10.10">
    <property type="entry name" value="Winged helix-like DNA-binding domain superfamily/Winged helix DNA-binding domain"/>
    <property type="match status" value="1"/>
</dbReference>